<dbReference type="Gene3D" id="3.40.50.1000">
    <property type="entry name" value="HAD superfamily/HAD-like"/>
    <property type="match status" value="1"/>
</dbReference>
<protein>
    <submittedName>
        <fullName evidence="2">Uncharacterized protein</fullName>
    </submittedName>
</protein>
<dbReference type="PANTHER" id="PTHR28181:SF2">
    <property type="entry name" value="PHOSPHORIC MONOESTER HYDROLASE"/>
    <property type="match status" value="1"/>
</dbReference>
<dbReference type="SUPFAM" id="SSF56784">
    <property type="entry name" value="HAD-like"/>
    <property type="match status" value="1"/>
</dbReference>
<organism evidence="2 3">
    <name type="scientific">Cladosporium halotolerans</name>
    <dbReference type="NCBI Taxonomy" id="1052096"/>
    <lineage>
        <taxon>Eukaryota</taxon>
        <taxon>Fungi</taxon>
        <taxon>Dikarya</taxon>
        <taxon>Ascomycota</taxon>
        <taxon>Pezizomycotina</taxon>
        <taxon>Dothideomycetes</taxon>
        <taxon>Dothideomycetidae</taxon>
        <taxon>Cladosporiales</taxon>
        <taxon>Cladosporiaceae</taxon>
        <taxon>Cladosporium</taxon>
    </lineage>
</organism>
<reference evidence="2 3" key="1">
    <citation type="journal article" date="2020" name="Microbiol. Resour. Announc.">
        <title>Draft Genome Sequence of a Cladosporium Species Isolated from the Mesophotic Ascidian Didemnum maculosum.</title>
        <authorList>
            <person name="Gioti A."/>
            <person name="Siaperas R."/>
            <person name="Nikolaivits E."/>
            <person name="Le Goff G."/>
            <person name="Ouazzani J."/>
            <person name="Kotoulas G."/>
            <person name="Topakas E."/>
        </authorList>
    </citation>
    <scope>NUCLEOTIDE SEQUENCE [LARGE SCALE GENOMIC DNA]</scope>
    <source>
        <strain evidence="2 3">TM138-S3</strain>
    </source>
</reference>
<sequence length="277" mass="30786">MATTDLKALRFPFKDPKFIFFTDFDGTITLKDSNDYMTDTIGYGAEKRKQGNKDVLDGKKNFRDAFREMMDSITRPFPQCVDYLVENITLDPHFNEYFQWALANNIPTVVVSSGMTPVIRGILQKLVGPDCDKIDIVCNEAVPRDGKSLDEEGGWQIQYHDDSGFGHDKSLTLRPYAQLPADKRPTLFYAGDGVSDLSAARETDLLFAKKGHDLITYCARENVPFTVFEDWSSILATVKQIVAGERSVQDAASQGFADYKAGKAGVEPIAALNGNAK</sequence>
<dbReference type="NCBIfam" id="TIGR01489">
    <property type="entry name" value="DKMTPPase-SF"/>
    <property type="match status" value="1"/>
</dbReference>
<keyword evidence="3" id="KW-1185">Reference proteome</keyword>
<dbReference type="EMBL" id="JAAQHG020000008">
    <property type="protein sequence ID" value="KAL1588067.1"/>
    <property type="molecule type" value="Genomic_DNA"/>
</dbReference>
<comment type="caution">
    <text evidence="2">The sequence shown here is derived from an EMBL/GenBank/DDBJ whole genome shotgun (WGS) entry which is preliminary data.</text>
</comment>
<gene>
    <name evidence="2" type="ORF">WHR41_03162</name>
</gene>
<dbReference type="InterPro" id="IPR006384">
    <property type="entry name" value="HAD_hydro_PyrdxlP_Pase-like"/>
</dbReference>
<dbReference type="NCBIfam" id="TIGR01488">
    <property type="entry name" value="HAD-SF-IB"/>
    <property type="match status" value="1"/>
</dbReference>
<evidence type="ECO:0000256" key="1">
    <source>
        <dbReference type="ARBA" id="ARBA00022801"/>
    </source>
</evidence>
<dbReference type="AlphaFoldDB" id="A0AB34KWA5"/>
<name>A0AB34KWA5_9PEZI</name>
<dbReference type="RefSeq" id="XP_069231172.1">
    <property type="nucleotide sequence ID" value="XM_069371768.1"/>
</dbReference>
<evidence type="ECO:0000313" key="3">
    <source>
        <dbReference type="Proteomes" id="UP000803884"/>
    </source>
</evidence>
<proteinExistence type="predicted"/>
<dbReference type="InterPro" id="IPR036412">
    <property type="entry name" value="HAD-like_sf"/>
</dbReference>
<dbReference type="InterPro" id="IPR050849">
    <property type="entry name" value="HAD-like_hydrolase_phosphatase"/>
</dbReference>
<dbReference type="PANTHER" id="PTHR28181">
    <property type="entry name" value="UPF0655 PROTEIN YCR015C"/>
    <property type="match status" value="1"/>
</dbReference>
<dbReference type="Proteomes" id="UP000803884">
    <property type="component" value="Unassembled WGS sequence"/>
</dbReference>
<dbReference type="GO" id="GO:0016791">
    <property type="term" value="F:phosphatase activity"/>
    <property type="evidence" value="ECO:0007669"/>
    <property type="project" value="InterPro"/>
</dbReference>
<dbReference type="InterPro" id="IPR023214">
    <property type="entry name" value="HAD_sf"/>
</dbReference>
<evidence type="ECO:0000313" key="2">
    <source>
        <dbReference type="EMBL" id="KAL1588067.1"/>
    </source>
</evidence>
<accession>A0AB34KWA5</accession>
<dbReference type="Pfam" id="PF12710">
    <property type="entry name" value="HAD"/>
    <property type="match status" value="1"/>
</dbReference>
<dbReference type="GeneID" id="96004606"/>
<dbReference type="Gene3D" id="3.90.1470.20">
    <property type="match status" value="1"/>
</dbReference>
<keyword evidence="1" id="KW-0378">Hydrolase</keyword>